<reference evidence="3" key="1">
    <citation type="submission" date="2013-08" db="EMBL/GenBank/DDBJ databases">
        <title>Intrasporangium oryzae NRRL B-24470.</title>
        <authorList>
            <person name="Liu H."/>
            <person name="Wang G."/>
        </authorList>
    </citation>
    <scope>NUCLEOTIDE SEQUENCE [LARGE SCALE GENOMIC DNA]</scope>
    <source>
        <strain evidence="3">Q5-1</strain>
    </source>
</reference>
<feature type="compositionally biased region" description="Basic and acidic residues" evidence="1">
    <location>
        <begin position="45"/>
        <end position="57"/>
    </location>
</feature>
<sequence length="212" mass="22666">MSETNNPWLSKPAAEPEPASPAAVETTVPPPTGPVAPQRGIPAPDRVDQLPTRDRPNGAELWWVGTHGGAGESTLAALVPEWPAGEHAWPRTPGSDPARVVLVARSHMRGLRAAQAAATQWASGLVPYIEVLGLVIVADAPGRLPRPLRDYAQLVSGGVPRTWTVPWTEAWRLGEPPVPSDAPREVRRLVDELSALLRSGAAGTTNRKEQQQ</sequence>
<accession>W9GHG9</accession>
<dbReference type="Proteomes" id="UP000019494">
    <property type="component" value="Unassembled WGS sequence"/>
</dbReference>
<dbReference type="EMBL" id="AWQS01000214">
    <property type="protein sequence ID" value="EWT04612.1"/>
    <property type="molecule type" value="Genomic_DNA"/>
</dbReference>
<gene>
    <name evidence="2" type="ORF">N864_08990</name>
</gene>
<evidence type="ECO:0000313" key="3">
    <source>
        <dbReference type="Proteomes" id="UP000019494"/>
    </source>
</evidence>
<comment type="caution">
    <text evidence="2">The sequence shown here is derived from an EMBL/GenBank/DDBJ whole genome shotgun (WGS) entry which is preliminary data.</text>
</comment>
<proteinExistence type="predicted"/>
<keyword evidence="3" id="KW-1185">Reference proteome</keyword>
<evidence type="ECO:0000256" key="1">
    <source>
        <dbReference type="SAM" id="MobiDB-lite"/>
    </source>
</evidence>
<dbReference type="InterPro" id="IPR046609">
    <property type="entry name" value="DUF6668"/>
</dbReference>
<organism evidence="2 3">
    <name type="scientific">Intrasporangium chromatireducens Q5-1</name>
    <dbReference type="NCBI Taxonomy" id="584657"/>
    <lineage>
        <taxon>Bacteria</taxon>
        <taxon>Bacillati</taxon>
        <taxon>Actinomycetota</taxon>
        <taxon>Actinomycetes</taxon>
        <taxon>Micrococcales</taxon>
        <taxon>Intrasporangiaceae</taxon>
        <taxon>Intrasporangium</taxon>
    </lineage>
</organism>
<feature type="compositionally biased region" description="Low complexity" evidence="1">
    <location>
        <begin position="12"/>
        <end position="27"/>
    </location>
</feature>
<dbReference type="RefSeq" id="WP_051518757.1">
    <property type="nucleotide sequence ID" value="NZ_AWQS01000214.1"/>
</dbReference>
<feature type="region of interest" description="Disordered" evidence="1">
    <location>
        <begin position="1"/>
        <end position="60"/>
    </location>
</feature>
<name>W9GHG9_9MICO</name>
<protein>
    <submittedName>
        <fullName evidence="2">Uncharacterized protein</fullName>
    </submittedName>
</protein>
<dbReference type="AlphaFoldDB" id="W9GHG9"/>
<evidence type="ECO:0000313" key="2">
    <source>
        <dbReference type="EMBL" id="EWT04612.1"/>
    </source>
</evidence>
<dbReference type="OrthoDB" id="4549550at2"/>
<dbReference type="PATRIC" id="fig|584657.3.peg.3511"/>
<dbReference type="Pfam" id="PF20373">
    <property type="entry name" value="DUF6668"/>
    <property type="match status" value="1"/>
</dbReference>